<name>A0A5M8P315_9BACT</name>
<organism evidence="2 3">
    <name type="scientific">Candidatus Ordinivivax streblomastigis</name>
    <dbReference type="NCBI Taxonomy" id="2540710"/>
    <lineage>
        <taxon>Bacteria</taxon>
        <taxon>Pseudomonadati</taxon>
        <taxon>Bacteroidota</taxon>
        <taxon>Bacteroidia</taxon>
        <taxon>Bacteroidales</taxon>
        <taxon>Candidatus Ordinivivax</taxon>
    </lineage>
</organism>
<protein>
    <submittedName>
        <fullName evidence="2">Murein DD-endopeptidase MepM</fullName>
        <ecNumber evidence="2">3.4.24.-</ecNumber>
    </submittedName>
</protein>
<proteinExistence type="predicted"/>
<dbReference type="Proteomes" id="UP000324575">
    <property type="component" value="Unassembled WGS sequence"/>
</dbReference>
<dbReference type="SMART" id="SM00257">
    <property type="entry name" value="LysM"/>
    <property type="match status" value="1"/>
</dbReference>
<dbReference type="SUPFAM" id="SSF51261">
    <property type="entry name" value="Duplicated hybrid motif"/>
    <property type="match status" value="1"/>
</dbReference>
<accession>A0A5M8P315</accession>
<reference evidence="2 3" key="1">
    <citation type="submission" date="2019-03" db="EMBL/GenBank/DDBJ databases">
        <title>Single cell metagenomics reveals metabolic interactions within the superorganism composed of flagellate Streblomastix strix and complex community of Bacteroidetes bacteria on its surface.</title>
        <authorList>
            <person name="Treitli S.C."/>
            <person name="Kolisko M."/>
            <person name="Husnik F."/>
            <person name="Keeling P."/>
            <person name="Hampl V."/>
        </authorList>
    </citation>
    <scope>NUCLEOTIDE SEQUENCE [LARGE SCALE GENOMIC DNA]</scope>
    <source>
        <strain evidence="2">St1</strain>
    </source>
</reference>
<sequence length="323" mass="36615">MMKEMHTPEKQKSKMTTKFGKLSVLILLGITIFSFLSTENAEAKKRRTYRKVDVLVADRVKPSYETAIIDSLMLDMELALEEAMFPSNEIYADQWNTEYLKAYSDMQVPDSVDLDISEFVMPVIKSTRVNSNYGLRRNRFHYGTDLKIQTGDTIVAAFNGKVRVKKYQRGGYGYYLVLRHFNGLETVYGHLSGFLVYQDQYVQAGQPIALGGNTGRSTGPHLHFEFRFMGQSINPGEIIDLQEMTLKDDQYRFVKAKSSKSYSASSNSYTAGGSQKMQYHRIKTGETLGMIARKHGVTLGELCRLNNLKPTSTIRAGRSIRIS</sequence>
<dbReference type="AlphaFoldDB" id="A0A5M8P315"/>
<keyword evidence="2" id="KW-0378">Hydrolase</keyword>
<dbReference type="InterPro" id="IPR018392">
    <property type="entry name" value="LysM"/>
</dbReference>
<feature type="domain" description="LysM" evidence="1">
    <location>
        <begin position="278"/>
        <end position="322"/>
    </location>
</feature>
<dbReference type="InterPro" id="IPR011055">
    <property type="entry name" value="Dup_hybrid_motif"/>
</dbReference>
<dbReference type="PANTHER" id="PTHR21666">
    <property type="entry name" value="PEPTIDASE-RELATED"/>
    <property type="match status" value="1"/>
</dbReference>
<evidence type="ECO:0000313" key="3">
    <source>
        <dbReference type="Proteomes" id="UP000324575"/>
    </source>
</evidence>
<dbReference type="Gene3D" id="2.70.70.10">
    <property type="entry name" value="Glucose Permease (Domain IIA)"/>
    <property type="match status" value="1"/>
</dbReference>
<dbReference type="InterPro" id="IPR036779">
    <property type="entry name" value="LysM_dom_sf"/>
</dbReference>
<dbReference type="EMBL" id="SNRX01000006">
    <property type="protein sequence ID" value="KAA6302732.1"/>
    <property type="molecule type" value="Genomic_DNA"/>
</dbReference>
<dbReference type="PROSITE" id="PS51782">
    <property type="entry name" value="LYSM"/>
    <property type="match status" value="1"/>
</dbReference>
<dbReference type="SUPFAM" id="SSF54106">
    <property type="entry name" value="LysM domain"/>
    <property type="match status" value="1"/>
</dbReference>
<dbReference type="PANTHER" id="PTHR21666:SF270">
    <property type="entry name" value="MUREIN HYDROLASE ACTIVATOR ENVC"/>
    <property type="match status" value="1"/>
</dbReference>
<dbReference type="Pfam" id="PF01476">
    <property type="entry name" value="LysM"/>
    <property type="match status" value="1"/>
</dbReference>
<comment type="caution">
    <text evidence="2">The sequence shown here is derived from an EMBL/GenBank/DDBJ whole genome shotgun (WGS) entry which is preliminary data.</text>
</comment>
<dbReference type="InterPro" id="IPR050570">
    <property type="entry name" value="Cell_wall_metabolism_enzyme"/>
</dbReference>
<dbReference type="CDD" id="cd00118">
    <property type="entry name" value="LysM"/>
    <property type="match status" value="1"/>
</dbReference>
<dbReference type="Pfam" id="PF01551">
    <property type="entry name" value="Peptidase_M23"/>
    <property type="match status" value="1"/>
</dbReference>
<dbReference type="CDD" id="cd12797">
    <property type="entry name" value="M23_peptidase"/>
    <property type="match status" value="1"/>
</dbReference>
<dbReference type="EC" id="3.4.24.-" evidence="2"/>
<dbReference type="InterPro" id="IPR016047">
    <property type="entry name" value="M23ase_b-sheet_dom"/>
</dbReference>
<evidence type="ECO:0000313" key="2">
    <source>
        <dbReference type="EMBL" id="KAA6302732.1"/>
    </source>
</evidence>
<evidence type="ECO:0000259" key="1">
    <source>
        <dbReference type="PROSITE" id="PS51782"/>
    </source>
</evidence>
<gene>
    <name evidence="2" type="ORF">EZS26_001239</name>
</gene>
<dbReference type="Gene3D" id="3.10.350.10">
    <property type="entry name" value="LysM domain"/>
    <property type="match status" value="1"/>
</dbReference>
<dbReference type="GO" id="GO:0004222">
    <property type="term" value="F:metalloendopeptidase activity"/>
    <property type="evidence" value="ECO:0007669"/>
    <property type="project" value="TreeGrafter"/>
</dbReference>